<dbReference type="EMBL" id="MCFA01000006">
    <property type="protein sequence ID" value="ORY18611.1"/>
    <property type="molecule type" value="Genomic_DNA"/>
</dbReference>
<keyword evidence="3" id="KW-1185">Reference proteome</keyword>
<reference evidence="2 3" key="1">
    <citation type="submission" date="2016-07" db="EMBL/GenBank/DDBJ databases">
        <title>Pervasive Adenine N6-methylation of Active Genes in Fungi.</title>
        <authorList>
            <consortium name="DOE Joint Genome Institute"/>
            <person name="Mondo S.J."/>
            <person name="Dannebaum R.O."/>
            <person name="Kuo R.C."/>
            <person name="Labutti K."/>
            <person name="Haridas S."/>
            <person name="Kuo A."/>
            <person name="Salamov A."/>
            <person name="Ahrendt S.R."/>
            <person name="Lipzen A."/>
            <person name="Sullivan W."/>
            <person name="Andreopoulos W.B."/>
            <person name="Clum A."/>
            <person name="Lindquist E."/>
            <person name="Daum C."/>
            <person name="Ramamoorthy G.K."/>
            <person name="Gryganskyi A."/>
            <person name="Culley D."/>
            <person name="Magnuson J.K."/>
            <person name="James T.Y."/>
            <person name="O'Malley M.A."/>
            <person name="Stajich J.E."/>
            <person name="Spatafora J.W."/>
            <person name="Visel A."/>
            <person name="Grigoriev I.V."/>
        </authorList>
    </citation>
    <scope>NUCLEOTIDE SEQUENCE [LARGE SCALE GENOMIC DNA]</scope>
    <source>
        <strain evidence="2 3">CBS 115471</strain>
    </source>
</reference>
<feature type="region of interest" description="Disordered" evidence="1">
    <location>
        <begin position="46"/>
        <end position="86"/>
    </location>
</feature>
<name>A0A1Y2A7Z3_9PLEO</name>
<accession>A0A1Y2A7Z3</accession>
<dbReference type="Proteomes" id="UP000193144">
    <property type="component" value="Unassembled WGS sequence"/>
</dbReference>
<dbReference type="AlphaFoldDB" id="A0A1Y2A7Z3"/>
<evidence type="ECO:0000313" key="2">
    <source>
        <dbReference type="EMBL" id="ORY18611.1"/>
    </source>
</evidence>
<comment type="caution">
    <text evidence="2">The sequence shown here is derived from an EMBL/GenBank/DDBJ whole genome shotgun (WGS) entry which is preliminary data.</text>
</comment>
<gene>
    <name evidence="2" type="ORF">BCR34DRAFT_652650</name>
</gene>
<proteinExistence type="predicted"/>
<protein>
    <submittedName>
        <fullName evidence="2">Uncharacterized protein</fullName>
    </submittedName>
</protein>
<evidence type="ECO:0000313" key="3">
    <source>
        <dbReference type="Proteomes" id="UP000193144"/>
    </source>
</evidence>
<organism evidence="2 3">
    <name type="scientific">Clohesyomyces aquaticus</name>
    <dbReference type="NCBI Taxonomy" id="1231657"/>
    <lineage>
        <taxon>Eukaryota</taxon>
        <taxon>Fungi</taxon>
        <taxon>Dikarya</taxon>
        <taxon>Ascomycota</taxon>
        <taxon>Pezizomycotina</taxon>
        <taxon>Dothideomycetes</taxon>
        <taxon>Pleosporomycetidae</taxon>
        <taxon>Pleosporales</taxon>
        <taxon>Lindgomycetaceae</taxon>
        <taxon>Clohesyomyces</taxon>
    </lineage>
</organism>
<sequence length="414" mass="43999">MCPSGATLPEADGVEHRGGIFDVSHMFKRVLIAAATRHLFFAAGSGPRPRPLKQPSGFLRKQDGVSSGRSASARPGTSGRRPQGGQSALPTLWIRFGQSWGRQLRFECVLFLLLFPQYITSVSIAFSSPKAPFSIDNLSVLLLPRACPNWRTCTHRSARGSRSGQPVHKTFQKHRAAERPGTVSPGTLFCSPGRGVLCFSQTETLAASGKVVVCLASGGGCGLTSAHNPPAHTDTGTGCAQSGSSGLVIPESPRLSLSGSAMASGPSPSGTLTAAAFARSLGAGAEVPQRCLLTTHNVVDASSSPVPPEGKRLHAASSHGRGHFCNNALVPVALLKRTLALSLHILHPDPCCHKRNKVDRVMWKRLVRSVEEEETVVVDIDVRKQQLAITNRTWRSSAEPAHVDTGRFPAISVE</sequence>
<evidence type="ECO:0000256" key="1">
    <source>
        <dbReference type="SAM" id="MobiDB-lite"/>
    </source>
</evidence>